<keyword evidence="2 4" id="KW-0418">Kinase</keyword>
<keyword evidence="5" id="KW-1185">Reference proteome</keyword>
<evidence type="ECO:0000256" key="1">
    <source>
        <dbReference type="ARBA" id="ARBA00022679"/>
    </source>
</evidence>
<evidence type="ECO:0000313" key="5">
    <source>
        <dbReference type="Proteomes" id="UP001242480"/>
    </source>
</evidence>
<accession>A0ABU0JI25</accession>
<dbReference type="InterPro" id="IPR029056">
    <property type="entry name" value="Ribokinase-like"/>
</dbReference>
<organism evidence="4 5">
    <name type="scientific">Labrys wisconsinensis</name>
    <dbReference type="NCBI Taxonomy" id="425677"/>
    <lineage>
        <taxon>Bacteria</taxon>
        <taxon>Pseudomonadati</taxon>
        <taxon>Pseudomonadota</taxon>
        <taxon>Alphaproteobacteria</taxon>
        <taxon>Hyphomicrobiales</taxon>
        <taxon>Xanthobacteraceae</taxon>
        <taxon>Labrys</taxon>
    </lineage>
</organism>
<evidence type="ECO:0000313" key="4">
    <source>
        <dbReference type="EMBL" id="MDQ0473068.1"/>
    </source>
</evidence>
<keyword evidence="1" id="KW-0808">Transferase</keyword>
<dbReference type="PANTHER" id="PTHR10584">
    <property type="entry name" value="SUGAR KINASE"/>
    <property type="match status" value="1"/>
</dbReference>
<feature type="domain" description="Carbohydrate kinase PfkB" evidence="3">
    <location>
        <begin position="189"/>
        <end position="255"/>
    </location>
</feature>
<comment type="caution">
    <text evidence="4">The sequence shown here is derived from an EMBL/GenBank/DDBJ whole genome shotgun (WGS) entry which is preliminary data.</text>
</comment>
<evidence type="ECO:0000256" key="2">
    <source>
        <dbReference type="ARBA" id="ARBA00022777"/>
    </source>
</evidence>
<dbReference type="GO" id="GO:0016301">
    <property type="term" value="F:kinase activity"/>
    <property type="evidence" value="ECO:0007669"/>
    <property type="project" value="UniProtKB-KW"/>
</dbReference>
<dbReference type="InterPro" id="IPR002173">
    <property type="entry name" value="Carboh/pur_kinase_PfkB_CS"/>
</dbReference>
<dbReference type="Gene3D" id="3.40.1190.20">
    <property type="match status" value="1"/>
</dbReference>
<dbReference type="PANTHER" id="PTHR10584:SF157">
    <property type="entry name" value="SULFOFRUCTOSE KINASE"/>
    <property type="match status" value="1"/>
</dbReference>
<dbReference type="EMBL" id="JAUSVX010000014">
    <property type="protein sequence ID" value="MDQ0473068.1"/>
    <property type="molecule type" value="Genomic_DNA"/>
</dbReference>
<dbReference type="Proteomes" id="UP001242480">
    <property type="component" value="Unassembled WGS sequence"/>
</dbReference>
<gene>
    <name evidence="4" type="ORF">QO011_006101</name>
</gene>
<protein>
    <submittedName>
        <fullName evidence="4">Sugar/nucleoside kinase (Ribokinase family)</fullName>
    </submittedName>
</protein>
<dbReference type="RefSeq" id="WP_307280812.1">
    <property type="nucleotide sequence ID" value="NZ_JAUSVX010000014.1"/>
</dbReference>
<dbReference type="SUPFAM" id="SSF53613">
    <property type="entry name" value="Ribokinase-like"/>
    <property type="match status" value="1"/>
</dbReference>
<sequence length="268" mass="27911">MHRVLVVGSVNHDRIWRLEAPLVPGGRLQVRDKTVQLGGGGFHTGSALLELGAGVVLVSRLMQDALGLSALEALRELGFETQHVELLAGETEPPDILLDPGGERTILFAARASRQPLRLVAAPEVAAAYVNALGLDDGLRHVLAQIPLVISQLPLRPATVRPADYVVSSRADVGPDVGAVWTRATALAGSRLKALVVTDGPRPVTIHDGTTSVTVATKPVDGLRSSIGAGDRFCGALALALLDGLGIAGAVAMASGRTADWLARQPRA</sequence>
<reference evidence="4 5" key="1">
    <citation type="submission" date="2023-07" db="EMBL/GenBank/DDBJ databases">
        <title>Genomic Encyclopedia of Type Strains, Phase IV (KMG-IV): sequencing the most valuable type-strain genomes for metagenomic binning, comparative biology and taxonomic classification.</title>
        <authorList>
            <person name="Goeker M."/>
        </authorList>
    </citation>
    <scope>NUCLEOTIDE SEQUENCE [LARGE SCALE GENOMIC DNA]</scope>
    <source>
        <strain evidence="4 5">DSM 19619</strain>
    </source>
</reference>
<dbReference type="Pfam" id="PF00294">
    <property type="entry name" value="PfkB"/>
    <property type="match status" value="1"/>
</dbReference>
<name>A0ABU0JI25_9HYPH</name>
<dbReference type="PROSITE" id="PS00584">
    <property type="entry name" value="PFKB_KINASES_2"/>
    <property type="match status" value="1"/>
</dbReference>
<proteinExistence type="predicted"/>
<dbReference type="InterPro" id="IPR011611">
    <property type="entry name" value="PfkB_dom"/>
</dbReference>
<evidence type="ECO:0000259" key="3">
    <source>
        <dbReference type="Pfam" id="PF00294"/>
    </source>
</evidence>